<feature type="compositionally biased region" description="Basic and acidic residues" evidence="1">
    <location>
        <begin position="135"/>
        <end position="151"/>
    </location>
</feature>
<dbReference type="AlphaFoldDB" id="Q3JQK9"/>
<dbReference type="HOGENOM" id="CLU_486337_0_0_4"/>
<accession>Q3JQK9</accession>
<dbReference type="KEGG" id="bpm:BURPS1710b_2760"/>
<sequence>MRRDAWTAPPRERRLAARAHELPRAADVGDRREAAPYVNEPREREDREEREPHEQVRLEEPRRIGDVARRVAAERDDVLRPRHQLHHQVAVGVARRFEDRRQPEHQRDEQPREQHLVAAARDGCEARVRQAPVQQDREARERERAHHAARGHRDELLELVRDAERVPDGHRREQTDQMPEEQAEHADVKKDVARAQRAAVQQLRAVGLPCVLLALEAREAAEQEDGGGDVRIDAVDERIQIIHDVTSKRVRDAPASRAGSGRRRAARRVKADRLRERRVGRGREQRFDAVGAGAEALERLVHRARRRLGDGPRLDRRARAQHVEGARVRALRAREALAERGEHVDRVAEQVRRVRAVAVAVAVARDRAEELDEERHVVGQLVADGLEAVAPVFVEQIDHRLAAVAALAVHVLEQMQRMRRRAVERRDVAFLQLDQRRRAQRFDERRERRARAGLRVERAFDLGQRVEQRLLGIGEQGGQNRIDRHDVFLVRCAHAALAFLRVTVGSAAYDTAVSFLRPNSVPSDVPPEQPLPNEKPQLPFSSKLSSAISLCDDGITKRSS</sequence>
<feature type="compositionally biased region" description="Basic and acidic residues" evidence="1">
    <location>
        <begin position="95"/>
        <end position="114"/>
    </location>
</feature>
<evidence type="ECO:0000313" key="2">
    <source>
        <dbReference type="EMBL" id="ABA50829.1"/>
    </source>
</evidence>
<feature type="region of interest" description="Disordered" evidence="1">
    <location>
        <begin position="126"/>
        <end position="151"/>
    </location>
</feature>
<organism evidence="2 3">
    <name type="scientific">Burkholderia pseudomallei (strain 1710b)</name>
    <dbReference type="NCBI Taxonomy" id="320372"/>
    <lineage>
        <taxon>Bacteria</taxon>
        <taxon>Pseudomonadati</taxon>
        <taxon>Pseudomonadota</taxon>
        <taxon>Betaproteobacteria</taxon>
        <taxon>Burkholderiales</taxon>
        <taxon>Burkholderiaceae</taxon>
        <taxon>Burkholderia</taxon>
        <taxon>pseudomallei group</taxon>
    </lineage>
</organism>
<evidence type="ECO:0000256" key="1">
    <source>
        <dbReference type="SAM" id="MobiDB-lite"/>
    </source>
</evidence>
<feature type="region of interest" description="Disordered" evidence="1">
    <location>
        <begin position="78"/>
        <end position="114"/>
    </location>
</feature>
<dbReference type="Proteomes" id="UP000002700">
    <property type="component" value="Chromosome I"/>
</dbReference>
<name>Q3JQK9_BURP1</name>
<feature type="compositionally biased region" description="Basic and acidic residues" evidence="1">
    <location>
        <begin position="166"/>
        <end position="175"/>
    </location>
</feature>
<feature type="region of interest" description="Disordered" evidence="1">
    <location>
        <begin position="1"/>
        <end position="64"/>
    </location>
</feature>
<protein>
    <submittedName>
        <fullName evidence="2">Uncharacterized protein</fullName>
    </submittedName>
</protein>
<gene>
    <name evidence="2" type="ordered locus">BURPS1710b_2760</name>
</gene>
<feature type="region of interest" description="Disordered" evidence="1">
    <location>
        <begin position="166"/>
        <end position="186"/>
    </location>
</feature>
<evidence type="ECO:0000313" key="3">
    <source>
        <dbReference type="Proteomes" id="UP000002700"/>
    </source>
</evidence>
<proteinExistence type="predicted"/>
<feature type="region of interest" description="Disordered" evidence="1">
    <location>
        <begin position="519"/>
        <end position="542"/>
    </location>
</feature>
<dbReference type="EnsemblBacteria" id="ABA50829">
    <property type="protein sequence ID" value="ABA50829"/>
    <property type="gene ID" value="BURPS1710b_2760"/>
</dbReference>
<reference evidence="2 3" key="1">
    <citation type="submission" date="2005-09" db="EMBL/GenBank/DDBJ databases">
        <authorList>
            <person name="Woods D.E."/>
            <person name="Nierman W.C."/>
        </authorList>
    </citation>
    <scope>NUCLEOTIDE SEQUENCE [LARGE SCALE GENOMIC DNA]</scope>
    <source>
        <strain evidence="2 3">1710b</strain>
    </source>
</reference>
<dbReference type="EMBL" id="CP000124">
    <property type="protein sequence ID" value="ABA50829.1"/>
    <property type="molecule type" value="Genomic_DNA"/>
</dbReference>